<reference evidence="3 4" key="1">
    <citation type="submission" date="2019-04" db="EMBL/GenBank/DDBJ databases">
        <title>Genome of a novel bacterium Candidatus Jettenia ecosi reconstructed from metagenome of an anammox bioreactor.</title>
        <authorList>
            <person name="Mardanov A.V."/>
            <person name="Beletsky A.V."/>
            <person name="Ravin N.V."/>
            <person name="Botchkova E.A."/>
            <person name="Litti Y.V."/>
            <person name="Nozhevnikova A.N."/>
        </authorList>
    </citation>
    <scope>NUCLEOTIDE SEQUENCE [LARGE SCALE GENOMIC DNA]</scope>
    <source>
        <strain evidence="3">J2</strain>
    </source>
</reference>
<sequence>MSKGKNKGRESSAHQKTFFSSEIIEEQARDDLEKKKFRQAKDGFKELCKLDKEKYLPKLLECYHGLANQMIQNGQLSDAAQIIDNIKALTGDKDEGALDISIAMKKKDYDAVARIYAGLLSRGKDLADIQELPRVADALVIAFREFPRLKSVCPEIDEELCAVQHALEDISAERYEEAWLKAKKIAVHSLFSHWKLFIKGLIAFYKKEDQRALEALGRISSNTLLRDIAQPYMALLNSKTIDRNTIHESFVKKMCIVAGHPDLVSILPRADSLWKAGRYYDSYRHIRDTMKAFPEESSDIPGTLTRFYFNSIHHLPGKAAMKYLDDLLKNDTVASPEYNLEKVLICKAESLFFENKLVDDDEDDSDCAQVWECFLETYRKVFGSNNKLESLVYFRLGSLFAIEKPQEPPLFPWLPVRKNKDLLRSAHLAEHYFNKSISMNKNNKDAYLGLLQVYEKTHNQSKANKLLDRLIPLFPDDSAILTRAGISCVERKSYIKGMKYLEQAAQRDPLDSVIKTHLGFSYLKAARVYFEKKQVEQGRNIFEKALKNGVSDAHDFNRGCAYIYARWAVLELKNENKDAANEKLQLAREKAEKLLPLLYFTQLISRCYELPVTSLQKLNAEVDREWSLPPTPENAVALLMIYSYINTLGFAWLKAEMKRIVQYALDASDKPCSRDDALGIVSFALSDKQAHKLGDVYIKKMLEKDRDDPQFHYLEYQLQMTNRLRLPGKEGVEELNRILHLAEKRNNRELVRDLRKRIKALEEILKVEDTLNYGGASDTGGTNANLNMDMEILEELFEEMQRTMGGRGRRKR</sequence>
<evidence type="ECO:0000313" key="3">
    <source>
        <dbReference type="EMBL" id="TLD42679.1"/>
    </source>
</evidence>
<proteinExistence type="predicted"/>
<organism evidence="3 4">
    <name type="scientific">Candidatus Jettenia ecosi</name>
    <dbReference type="NCBI Taxonomy" id="2494326"/>
    <lineage>
        <taxon>Bacteria</taxon>
        <taxon>Pseudomonadati</taxon>
        <taxon>Planctomycetota</taxon>
        <taxon>Candidatus Brocadiia</taxon>
        <taxon>Candidatus Brocadiales</taxon>
        <taxon>Candidatus Brocadiaceae</taxon>
        <taxon>Candidatus Jettenia</taxon>
    </lineage>
</organism>
<evidence type="ECO:0000256" key="1">
    <source>
        <dbReference type="SAM" id="Coils"/>
    </source>
</evidence>
<dbReference type="SUPFAM" id="SSF48452">
    <property type="entry name" value="TPR-like"/>
    <property type="match status" value="1"/>
</dbReference>
<dbReference type="EMBL" id="SULG01000015">
    <property type="protein sequence ID" value="TLD42679.1"/>
    <property type="molecule type" value="Genomic_DNA"/>
</dbReference>
<dbReference type="Gene3D" id="1.25.40.10">
    <property type="entry name" value="Tetratricopeptide repeat domain"/>
    <property type="match status" value="1"/>
</dbReference>
<dbReference type="AlphaFoldDB" id="A0A533QDQ2"/>
<evidence type="ECO:0000256" key="2">
    <source>
        <dbReference type="SAM" id="MobiDB-lite"/>
    </source>
</evidence>
<dbReference type="InterPro" id="IPR011990">
    <property type="entry name" value="TPR-like_helical_dom_sf"/>
</dbReference>
<dbReference type="Proteomes" id="UP000319783">
    <property type="component" value="Unassembled WGS sequence"/>
</dbReference>
<protein>
    <submittedName>
        <fullName evidence="3">Uncharacterized protein</fullName>
    </submittedName>
</protein>
<keyword evidence="1" id="KW-0175">Coiled coil</keyword>
<name>A0A533QDQ2_9BACT</name>
<accession>A0A533QDQ2</accession>
<evidence type="ECO:0000313" key="4">
    <source>
        <dbReference type="Proteomes" id="UP000319783"/>
    </source>
</evidence>
<feature type="region of interest" description="Disordered" evidence="2">
    <location>
        <begin position="1"/>
        <end position="22"/>
    </location>
</feature>
<feature type="coiled-coil region" evidence="1">
    <location>
        <begin position="744"/>
        <end position="803"/>
    </location>
</feature>
<gene>
    <name evidence="3" type="ORF">JETT_1022</name>
</gene>
<comment type="caution">
    <text evidence="3">The sequence shown here is derived from an EMBL/GenBank/DDBJ whole genome shotgun (WGS) entry which is preliminary data.</text>
</comment>